<dbReference type="GO" id="GO:0005737">
    <property type="term" value="C:cytoplasm"/>
    <property type="evidence" value="ECO:0007669"/>
    <property type="project" value="TreeGrafter"/>
</dbReference>
<evidence type="ECO:0000256" key="5">
    <source>
        <dbReference type="PIRSR" id="PIRSR001434-2"/>
    </source>
</evidence>
<dbReference type="GO" id="GO:0071269">
    <property type="term" value="P:L-homocysteine biosynthetic process"/>
    <property type="evidence" value="ECO:0007669"/>
    <property type="project" value="TreeGrafter"/>
</dbReference>
<dbReference type="FunFam" id="3.40.640.10:FF:000035">
    <property type="entry name" value="O-succinylhomoserine sulfhydrylase"/>
    <property type="match status" value="1"/>
</dbReference>
<dbReference type="NCBIfam" id="TIGR01326">
    <property type="entry name" value="OAH_OAS_sulfhy"/>
    <property type="match status" value="1"/>
</dbReference>
<protein>
    <submittedName>
        <fullName evidence="7">O-acetylhomoserine/O-acetylserine sulfhydrylase</fullName>
        <ecNumber evidence="7">2.5.1.47</ecNumber>
        <ecNumber evidence="7">2.5.1.49</ecNumber>
    </submittedName>
</protein>
<feature type="modified residue" description="N6-(pyridoxal phosphate)lysine" evidence="5">
    <location>
        <position position="206"/>
    </location>
</feature>
<comment type="similarity">
    <text evidence="2 6">Belongs to the trans-sulfuration enzymes family.</text>
</comment>
<evidence type="ECO:0000313" key="8">
    <source>
        <dbReference type="Proteomes" id="UP000002318"/>
    </source>
</evidence>
<dbReference type="InterPro" id="IPR000277">
    <property type="entry name" value="Cys/Met-Metab_PyrdxlP-dep_enz"/>
</dbReference>
<proteinExistence type="inferred from homology"/>
<dbReference type="AlphaFoldDB" id="E1R3T1"/>
<dbReference type="EMBL" id="CP002116">
    <property type="protein sequence ID" value="ADK82052.1"/>
    <property type="molecule type" value="Genomic_DNA"/>
</dbReference>
<dbReference type="InterPro" id="IPR015422">
    <property type="entry name" value="PyrdxlP-dep_Trfase_small"/>
</dbReference>
<evidence type="ECO:0000313" key="7">
    <source>
        <dbReference type="EMBL" id="ADK82052.1"/>
    </source>
</evidence>
<organism evidence="7 8">
    <name type="scientific">Sediminispirochaeta smaragdinae (strain DSM 11293 / JCM 15392 / SEBR 4228)</name>
    <name type="common">Spirochaeta smaragdinae</name>
    <dbReference type="NCBI Taxonomy" id="573413"/>
    <lineage>
        <taxon>Bacteria</taxon>
        <taxon>Pseudomonadati</taxon>
        <taxon>Spirochaetota</taxon>
        <taxon>Spirochaetia</taxon>
        <taxon>Spirochaetales</taxon>
        <taxon>Spirochaetaceae</taxon>
        <taxon>Sediminispirochaeta</taxon>
    </lineage>
</organism>
<evidence type="ECO:0000256" key="3">
    <source>
        <dbReference type="ARBA" id="ARBA00022679"/>
    </source>
</evidence>
<evidence type="ECO:0000256" key="4">
    <source>
        <dbReference type="ARBA" id="ARBA00022898"/>
    </source>
</evidence>
<dbReference type="EC" id="2.5.1.47" evidence="7"/>
<keyword evidence="8" id="KW-1185">Reference proteome</keyword>
<gene>
    <name evidence="7" type="ordered locus">Spirs_2949</name>
</gene>
<dbReference type="InterPro" id="IPR006235">
    <property type="entry name" value="OAc-hSer/O-AcSer_sulfhydrylase"/>
</dbReference>
<dbReference type="KEGG" id="ssm:Spirs_2949"/>
<dbReference type="HOGENOM" id="CLU_018986_4_0_12"/>
<dbReference type="STRING" id="573413.Spirs_2949"/>
<dbReference type="OrthoDB" id="9780685at2"/>
<dbReference type="Gene3D" id="3.40.640.10">
    <property type="entry name" value="Type I PLP-dependent aspartate aminotransferase-like (Major domain)"/>
    <property type="match status" value="1"/>
</dbReference>
<dbReference type="InterPro" id="IPR015421">
    <property type="entry name" value="PyrdxlP-dep_Trfase_major"/>
</dbReference>
<dbReference type="PIRSF" id="PIRSF001434">
    <property type="entry name" value="CGS"/>
    <property type="match status" value="1"/>
</dbReference>
<evidence type="ECO:0000256" key="2">
    <source>
        <dbReference type="ARBA" id="ARBA00009077"/>
    </source>
</evidence>
<dbReference type="GO" id="GO:0003961">
    <property type="term" value="F:O-acetylhomoserine aminocarboxypropyltransferase activity"/>
    <property type="evidence" value="ECO:0007669"/>
    <property type="project" value="UniProtKB-EC"/>
</dbReference>
<evidence type="ECO:0000256" key="1">
    <source>
        <dbReference type="ARBA" id="ARBA00001933"/>
    </source>
</evidence>
<dbReference type="SUPFAM" id="SSF53383">
    <property type="entry name" value="PLP-dependent transferases"/>
    <property type="match status" value="1"/>
</dbReference>
<dbReference type="Pfam" id="PF01053">
    <property type="entry name" value="Cys_Met_Meta_PP"/>
    <property type="match status" value="1"/>
</dbReference>
<dbReference type="PANTHER" id="PTHR43797:SF2">
    <property type="entry name" value="HOMOCYSTEINE_CYSTEINE SYNTHASE"/>
    <property type="match status" value="1"/>
</dbReference>
<dbReference type="eggNOG" id="COG2873">
    <property type="taxonomic scope" value="Bacteria"/>
</dbReference>
<dbReference type="GO" id="GO:0006535">
    <property type="term" value="P:cysteine biosynthetic process from serine"/>
    <property type="evidence" value="ECO:0007669"/>
    <property type="project" value="TreeGrafter"/>
</dbReference>
<dbReference type="RefSeq" id="WP_013255511.1">
    <property type="nucleotide sequence ID" value="NC_014364.1"/>
</dbReference>
<dbReference type="CDD" id="cd00614">
    <property type="entry name" value="CGS_like"/>
    <property type="match status" value="1"/>
</dbReference>
<dbReference type="Proteomes" id="UP000002318">
    <property type="component" value="Chromosome"/>
</dbReference>
<reference evidence="7 8" key="1">
    <citation type="journal article" date="2010" name="Stand. Genomic Sci.">
        <title>Complete genome sequence of Spirochaeta smaragdinae type strain (SEBR 4228).</title>
        <authorList>
            <person name="Mavromatis K."/>
            <person name="Yasawong M."/>
            <person name="Chertkov O."/>
            <person name="Lapidus A."/>
            <person name="Lucas S."/>
            <person name="Nolan M."/>
            <person name="Del Rio T.G."/>
            <person name="Tice H."/>
            <person name="Cheng J.F."/>
            <person name="Pitluck S."/>
            <person name="Liolios K."/>
            <person name="Ivanova N."/>
            <person name="Tapia R."/>
            <person name="Han C."/>
            <person name="Bruce D."/>
            <person name="Goodwin L."/>
            <person name="Pati A."/>
            <person name="Chen A."/>
            <person name="Palaniappan K."/>
            <person name="Land M."/>
            <person name="Hauser L."/>
            <person name="Chang Y.J."/>
            <person name="Jeffries C.D."/>
            <person name="Detter J.C."/>
            <person name="Rohde M."/>
            <person name="Brambilla E."/>
            <person name="Spring S."/>
            <person name="Goker M."/>
            <person name="Sikorski J."/>
            <person name="Woyke T."/>
            <person name="Bristow J."/>
            <person name="Eisen J.A."/>
            <person name="Markowitz V."/>
            <person name="Hugenholtz P."/>
            <person name="Klenk H.P."/>
            <person name="Kyrpides N.C."/>
        </authorList>
    </citation>
    <scope>NUCLEOTIDE SEQUENCE [LARGE SCALE GENOMIC DNA]</scope>
    <source>
        <strain evidence="8">DSM 11293 / JCM 15392 / SEBR 4228</strain>
    </source>
</reference>
<dbReference type="GO" id="GO:0030170">
    <property type="term" value="F:pyridoxal phosphate binding"/>
    <property type="evidence" value="ECO:0007669"/>
    <property type="project" value="InterPro"/>
</dbReference>
<keyword evidence="3 7" id="KW-0808">Transferase</keyword>
<dbReference type="Gene3D" id="3.90.1150.10">
    <property type="entry name" value="Aspartate Aminotransferase, domain 1"/>
    <property type="match status" value="1"/>
</dbReference>
<accession>E1R3T1</accession>
<dbReference type="PANTHER" id="PTHR43797">
    <property type="entry name" value="HOMOCYSTEINE/CYSTEINE SYNTHASE"/>
    <property type="match status" value="1"/>
</dbReference>
<name>E1R3T1_SEDSS</name>
<evidence type="ECO:0000256" key="6">
    <source>
        <dbReference type="RuleBase" id="RU362118"/>
    </source>
</evidence>
<dbReference type="EC" id="2.5.1.49" evidence="7"/>
<sequence>MNKHLETIALHGGTIPDPVTGSRAVPLYRTTAYQFKDSGHAARLFDLAEPGFIYTRIGNPTQDVLEQRMQLLEGGVGALALASGTAAVFYSIINLATAGDEIIATANLYGGTHTLFTSILPDLGIKVILIPPNDIPALKAAINEKSRAVFTEIIGNPALEVADIPALAEAAHKEALPLIVDSTFATPVLSRPIELGADVVVHSLSKWICGSGTVIGGAVIDGGNFDWSSGRFSRFTEPDESYHGIRWARDLGDQQRAAFVMRMRTVALRNTGAAISPDNAWNILQGIETLPLRMERHCENAAAVAAFLSDHGKVDWVRYPGLDTDPSKEVADRVLSGGYGGMVVFGVKGGKEAGKRFIEKLKLFSHLANVGDAKSLAIHPGSTTHAQLSDQEQIAAGVKPELIRLSIGIEHQDDIIDDINQALKEV</sequence>
<dbReference type="InterPro" id="IPR015424">
    <property type="entry name" value="PyrdxlP-dep_Trfase"/>
</dbReference>
<keyword evidence="4 5" id="KW-0663">Pyridoxal phosphate</keyword>
<dbReference type="GO" id="GO:0019346">
    <property type="term" value="P:transsulfuration"/>
    <property type="evidence" value="ECO:0007669"/>
    <property type="project" value="InterPro"/>
</dbReference>
<dbReference type="GO" id="GO:0004124">
    <property type="term" value="F:cysteine synthase activity"/>
    <property type="evidence" value="ECO:0007669"/>
    <property type="project" value="UniProtKB-EC"/>
</dbReference>
<comment type="cofactor">
    <cofactor evidence="1 6">
        <name>pyridoxal 5'-phosphate</name>
        <dbReference type="ChEBI" id="CHEBI:597326"/>
    </cofactor>
</comment>